<feature type="binding site" evidence="20">
    <location>
        <position position="431"/>
    </location>
    <ligand>
        <name>Mg(2+)</name>
        <dbReference type="ChEBI" id="CHEBI:18420"/>
    </ligand>
</feature>
<dbReference type="PANTHER" id="PTHR46244">
    <property type="entry name" value="PHOSPHOENOLPYRUVATE-PROTEIN PHOSPHOTRANSFERASE"/>
    <property type="match status" value="1"/>
</dbReference>
<reference evidence="24" key="1">
    <citation type="submission" date="2020-08" db="EMBL/GenBank/DDBJ databases">
        <title>Genome public.</title>
        <authorList>
            <person name="Liu C."/>
            <person name="Sun Q."/>
        </authorList>
    </citation>
    <scope>NUCLEOTIDE SEQUENCE</scope>
    <source>
        <strain evidence="24">NSJ-53</strain>
    </source>
</reference>
<dbReference type="InterPro" id="IPR006318">
    <property type="entry name" value="PTS_EI-like"/>
</dbReference>
<dbReference type="Gene3D" id="1.10.274.10">
    <property type="entry name" value="PtsI, HPr-binding domain"/>
    <property type="match status" value="1"/>
</dbReference>
<dbReference type="EC" id="2.7.3.9" evidence="6 17"/>
<dbReference type="InterPro" id="IPR000121">
    <property type="entry name" value="PEP_util_C"/>
</dbReference>
<evidence type="ECO:0000256" key="4">
    <source>
        <dbReference type="ARBA" id="ARBA00004496"/>
    </source>
</evidence>
<evidence type="ECO:0000256" key="10">
    <source>
        <dbReference type="ARBA" id="ARBA00022597"/>
    </source>
</evidence>
<evidence type="ECO:0000256" key="18">
    <source>
        <dbReference type="PIRSR" id="PIRSR000732-1"/>
    </source>
</evidence>
<evidence type="ECO:0000256" key="3">
    <source>
        <dbReference type="ARBA" id="ARBA00002728"/>
    </source>
</evidence>
<dbReference type="Pfam" id="PF02896">
    <property type="entry name" value="PEP-utilizers_C"/>
    <property type="match status" value="1"/>
</dbReference>
<keyword evidence="9 17" id="KW-0963">Cytoplasm</keyword>
<evidence type="ECO:0000259" key="22">
    <source>
        <dbReference type="Pfam" id="PF02896"/>
    </source>
</evidence>
<feature type="domain" description="PEP-utilising enzyme mobile" evidence="21">
    <location>
        <begin position="153"/>
        <end position="225"/>
    </location>
</feature>
<evidence type="ECO:0000256" key="14">
    <source>
        <dbReference type="ARBA" id="ARBA00022777"/>
    </source>
</evidence>
<organism evidence="24 25">
    <name type="scientific">Gehongia tenuis</name>
    <dbReference type="NCBI Taxonomy" id="2763655"/>
    <lineage>
        <taxon>Bacteria</taxon>
        <taxon>Bacillati</taxon>
        <taxon>Bacillota</taxon>
        <taxon>Clostridia</taxon>
        <taxon>Christensenellales</taxon>
        <taxon>Christensenellaceae</taxon>
        <taxon>Gehongia</taxon>
    </lineage>
</organism>
<comment type="catalytic activity">
    <reaction evidence="1 17">
        <text>L-histidyl-[protein] + phosphoenolpyruvate = N(pros)-phospho-L-histidyl-[protein] + pyruvate</text>
        <dbReference type="Rhea" id="RHEA:23880"/>
        <dbReference type="Rhea" id="RHEA-COMP:9745"/>
        <dbReference type="Rhea" id="RHEA-COMP:9746"/>
        <dbReference type="ChEBI" id="CHEBI:15361"/>
        <dbReference type="ChEBI" id="CHEBI:29979"/>
        <dbReference type="ChEBI" id="CHEBI:58702"/>
        <dbReference type="ChEBI" id="CHEBI:64837"/>
        <dbReference type="EC" id="2.7.3.9"/>
    </reaction>
</comment>
<dbReference type="Gene3D" id="3.20.20.60">
    <property type="entry name" value="Phosphoenolpyruvate-binding domains"/>
    <property type="match status" value="1"/>
</dbReference>
<dbReference type="NCBIfam" id="TIGR01417">
    <property type="entry name" value="PTS_I_fam"/>
    <property type="match status" value="1"/>
</dbReference>
<feature type="active site" description="Proton donor" evidence="18">
    <location>
        <position position="502"/>
    </location>
</feature>
<keyword evidence="13 17" id="KW-0479">Metal-binding</keyword>
<evidence type="ECO:0000256" key="17">
    <source>
        <dbReference type="PIRNR" id="PIRNR000732"/>
    </source>
</evidence>
<feature type="domain" description="PEP-utilising enzyme C-terminal" evidence="22">
    <location>
        <begin position="251"/>
        <end position="540"/>
    </location>
</feature>
<dbReference type="SUPFAM" id="SSF52009">
    <property type="entry name" value="Phosphohistidine domain"/>
    <property type="match status" value="1"/>
</dbReference>
<keyword evidence="8 17" id="KW-0813">Transport</keyword>
<dbReference type="Pfam" id="PF00391">
    <property type="entry name" value="PEP-utilizers"/>
    <property type="match status" value="1"/>
</dbReference>
<comment type="similarity">
    <text evidence="5 17">Belongs to the PEP-utilizing enzyme family.</text>
</comment>
<dbReference type="SUPFAM" id="SSF47831">
    <property type="entry name" value="Enzyme I of the PEP:sugar phosphotransferase system HPr-binding (sub)domain"/>
    <property type="match status" value="1"/>
</dbReference>
<proteinExistence type="inferred from homology"/>
<dbReference type="EMBL" id="JACRSR010000001">
    <property type="protein sequence ID" value="MBC8530962.1"/>
    <property type="molecule type" value="Genomic_DNA"/>
</dbReference>
<dbReference type="GO" id="GO:0009401">
    <property type="term" value="P:phosphoenolpyruvate-dependent sugar phosphotransferase system"/>
    <property type="evidence" value="ECO:0007669"/>
    <property type="project" value="UniProtKB-KW"/>
</dbReference>
<dbReference type="GO" id="GO:0005737">
    <property type="term" value="C:cytoplasm"/>
    <property type="evidence" value="ECO:0007669"/>
    <property type="project" value="UniProtKB-SubCell"/>
</dbReference>
<dbReference type="InterPro" id="IPR008279">
    <property type="entry name" value="PEP-util_enz_mobile_dom"/>
</dbReference>
<dbReference type="SUPFAM" id="SSF51621">
    <property type="entry name" value="Phosphoenolpyruvate/pyruvate domain"/>
    <property type="match status" value="1"/>
</dbReference>
<feature type="domain" description="Phosphotransferase system enzyme I N-terminal" evidence="23">
    <location>
        <begin position="6"/>
        <end position="126"/>
    </location>
</feature>
<feature type="binding site" evidence="19">
    <location>
        <position position="465"/>
    </location>
    <ligand>
        <name>phosphoenolpyruvate</name>
        <dbReference type="ChEBI" id="CHEBI:58702"/>
    </ligand>
</feature>
<keyword evidence="12 17" id="KW-0598">Phosphotransferase system</keyword>
<evidence type="ECO:0000256" key="13">
    <source>
        <dbReference type="ARBA" id="ARBA00022723"/>
    </source>
</evidence>
<accession>A0A926D3S2</accession>
<feature type="binding site" evidence="19">
    <location>
        <position position="296"/>
    </location>
    <ligand>
        <name>phosphoenolpyruvate</name>
        <dbReference type="ChEBI" id="CHEBI:58702"/>
    </ligand>
</feature>
<comment type="cofactor">
    <cofactor evidence="2 17 20">
        <name>Mg(2+)</name>
        <dbReference type="ChEBI" id="CHEBI:18420"/>
    </cofactor>
</comment>
<evidence type="ECO:0000256" key="16">
    <source>
        <dbReference type="ARBA" id="ARBA00033235"/>
    </source>
</evidence>
<sequence length="555" mass="61501">MIVLEGKGVFGGIAMGKLSLYRRRAYKVELHTVEDSGRETARFEAAREKAVEELQGLYEKALKEVGEANAMIFMAHQMMLQDQAFSESVVNIIQNERSNAEYAVKTTGHNFAKIFSAMDDAYMKERAADVKDITERLLAVLAHGTSEKASALQEPVIIAADDLAPSETVQLDKNMILGFVTMHGSSNSHTAILARTMNIPAVIGVGEALKSEYDGADAIVDGFTGKVYIDPDEGTRTKIEAKRREDREKKELLKQLKGKPSETLDGRRMDIFANIGSFADVGAVLENDAGGIGLFRSEFIYLEREDYPTEEEQFKVYRQVAQTMAGRKVVIRTLDIGADKRIGYFDLPKEENPALGYRAVRICLDRPEVFKTQLRALYRASAFGNIAVMVPMITSLAEVREVKAMAGTVREELDREGAAYDKAVELGIMVETPAAVWISDELAKEVDFFSIGTNDLTQYTLAVDRQNPKLDRFYDPHHKAILRSIKHVVDSAHKNGIWVGICGELGADPALTETFLAMGVDELSVSPAYVLGLRKKVRETRVQDVKEAILTDLGC</sequence>
<evidence type="ECO:0000313" key="24">
    <source>
        <dbReference type="EMBL" id="MBC8530962.1"/>
    </source>
</evidence>
<dbReference type="InterPro" id="IPR024692">
    <property type="entry name" value="PTS_EI"/>
</dbReference>
<dbReference type="GO" id="GO:0046872">
    <property type="term" value="F:metal ion binding"/>
    <property type="evidence" value="ECO:0007669"/>
    <property type="project" value="UniProtKB-KW"/>
</dbReference>
<protein>
    <recommendedName>
        <fullName evidence="7 17">Phosphoenolpyruvate-protein phosphotransferase</fullName>
        <ecNumber evidence="6 17">2.7.3.9</ecNumber>
    </recommendedName>
    <alternativeName>
        <fullName evidence="16 17">Phosphotransferase system, enzyme I</fullName>
    </alternativeName>
</protein>
<evidence type="ECO:0000256" key="12">
    <source>
        <dbReference type="ARBA" id="ARBA00022683"/>
    </source>
</evidence>
<evidence type="ECO:0000256" key="1">
    <source>
        <dbReference type="ARBA" id="ARBA00000683"/>
    </source>
</evidence>
<evidence type="ECO:0000259" key="21">
    <source>
        <dbReference type="Pfam" id="PF00391"/>
    </source>
</evidence>
<gene>
    <name evidence="24" type="primary">ptsP</name>
    <name evidence="24" type="ORF">H8696_03780</name>
</gene>
<dbReference type="GO" id="GO:0008965">
    <property type="term" value="F:phosphoenolpyruvate-protein phosphotransferase activity"/>
    <property type="evidence" value="ECO:0007669"/>
    <property type="project" value="UniProtKB-EC"/>
</dbReference>
<keyword evidence="15 17" id="KW-0460">Magnesium</keyword>
<evidence type="ECO:0000256" key="11">
    <source>
        <dbReference type="ARBA" id="ARBA00022679"/>
    </source>
</evidence>
<comment type="function">
    <text evidence="3 17">General (non sugar-specific) component of the phosphoenolpyruvate-dependent sugar phosphotransferase system (sugar PTS). This major carbohydrate active-transport system catalyzes the phosphorylation of incoming sugar substrates concomitantly with their translocation across the cell membrane. Enzyme I transfers the phosphoryl group from phosphoenolpyruvate (PEP) to the phosphoryl carrier protein (HPr).</text>
</comment>
<evidence type="ECO:0000256" key="8">
    <source>
        <dbReference type="ARBA" id="ARBA00022448"/>
    </source>
</evidence>
<feature type="binding site" evidence="19">
    <location>
        <begin position="454"/>
        <end position="455"/>
    </location>
    <ligand>
        <name>phosphoenolpyruvate</name>
        <dbReference type="ChEBI" id="CHEBI:58702"/>
    </ligand>
</feature>
<evidence type="ECO:0000313" key="25">
    <source>
        <dbReference type="Proteomes" id="UP000623172"/>
    </source>
</evidence>
<evidence type="ECO:0000256" key="6">
    <source>
        <dbReference type="ARBA" id="ARBA00012232"/>
    </source>
</evidence>
<dbReference type="InterPro" id="IPR036618">
    <property type="entry name" value="PtsI_HPr-bd_sf"/>
</dbReference>
<keyword evidence="11 17" id="KW-0808">Transferase</keyword>
<dbReference type="InterPro" id="IPR008731">
    <property type="entry name" value="PTS_EIN"/>
</dbReference>
<keyword evidence="25" id="KW-1185">Reference proteome</keyword>
<dbReference type="InterPro" id="IPR023151">
    <property type="entry name" value="PEP_util_CS"/>
</dbReference>
<feature type="binding site" evidence="19">
    <location>
        <position position="332"/>
    </location>
    <ligand>
        <name>phosphoenolpyruvate</name>
        <dbReference type="ChEBI" id="CHEBI:58702"/>
    </ligand>
</feature>
<evidence type="ECO:0000256" key="9">
    <source>
        <dbReference type="ARBA" id="ARBA00022490"/>
    </source>
</evidence>
<dbReference type="InterPro" id="IPR040442">
    <property type="entry name" value="Pyrv_kinase-like_dom_sf"/>
</dbReference>
<dbReference type="RefSeq" id="WP_249315029.1">
    <property type="nucleotide sequence ID" value="NZ_JACRSR010000001.1"/>
</dbReference>
<dbReference type="Proteomes" id="UP000623172">
    <property type="component" value="Unassembled WGS sequence"/>
</dbReference>
<feature type="binding site" evidence="20">
    <location>
        <position position="455"/>
    </location>
    <ligand>
        <name>Mg(2+)</name>
        <dbReference type="ChEBI" id="CHEBI:18420"/>
    </ligand>
</feature>
<feature type="active site" description="Tele-phosphohistidine intermediate" evidence="18">
    <location>
        <position position="189"/>
    </location>
</feature>
<dbReference type="Pfam" id="PF05524">
    <property type="entry name" value="PEP-utilisers_N"/>
    <property type="match status" value="1"/>
</dbReference>
<evidence type="ECO:0000256" key="2">
    <source>
        <dbReference type="ARBA" id="ARBA00001946"/>
    </source>
</evidence>
<dbReference type="AlphaFoldDB" id="A0A926D3S2"/>
<keyword evidence="14 17" id="KW-0418">Kinase</keyword>
<evidence type="ECO:0000256" key="15">
    <source>
        <dbReference type="ARBA" id="ARBA00022842"/>
    </source>
</evidence>
<dbReference type="InterPro" id="IPR050499">
    <property type="entry name" value="PEP-utilizing_PTS_enzyme"/>
</dbReference>
<name>A0A926D3S2_9FIRM</name>
<comment type="subcellular location">
    <subcellularLocation>
        <location evidence="4 17">Cytoplasm</location>
    </subcellularLocation>
</comment>
<keyword evidence="10 17" id="KW-0762">Sugar transport</keyword>
<dbReference type="InterPro" id="IPR015813">
    <property type="entry name" value="Pyrv/PenolPyrv_kinase-like_dom"/>
</dbReference>
<dbReference type="PANTHER" id="PTHR46244:SF3">
    <property type="entry name" value="PHOSPHOENOLPYRUVATE-PROTEIN PHOSPHOTRANSFERASE"/>
    <property type="match status" value="1"/>
</dbReference>
<dbReference type="InterPro" id="IPR036637">
    <property type="entry name" value="Phosphohistidine_dom_sf"/>
</dbReference>
<evidence type="ECO:0000256" key="7">
    <source>
        <dbReference type="ARBA" id="ARBA00016544"/>
    </source>
</evidence>
<evidence type="ECO:0000259" key="23">
    <source>
        <dbReference type="Pfam" id="PF05524"/>
    </source>
</evidence>
<evidence type="ECO:0000256" key="19">
    <source>
        <dbReference type="PIRSR" id="PIRSR000732-2"/>
    </source>
</evidence>
<comment type="caution">
    <text evidence="24">The sequence shown here is derived from an EMBL/GenBank/DDBJ whole genome shotgun (WGS) entry which is preliminary data.</text>
</comment>
<dbReference type="GO" id="GO:0016301">
    <property type="term" value="F:kinase activity"/>
    <property type="evidence" value="ECO:0007669"/>
    <property type="project" value="UniProtKB-KW"/>
</dbReference>
<evidence type="ECO:0000256" key="5">
    <source>
        <dbReference type="ARBA" id="ARBA00007837"/>
    </source>
</evidence>
<evidence type="ECO:0000256" key="20">
    <source>
        <dbReference type="PIRSR" id="PIRSR000732-3"/>
    </source>
</evidence>
<dbReference type="PROSITE" id="PS00742">
    <property type="entry name" value="PEP_ENZYMES_2"/>
    <property type="match status" value="1"/>
</dbReference>
<dbReference type="PIRSF" id="PIRSF000732">
    <property type="entry name" value="PTS_enzyme_I"/>
    <property type="match status" value="1"/>
</dbReference>
<dbReference type="PRINTS" id="PR01736">
    <property type="entry name" value="PHPHTRNFRASE"/>
</dbReference>
<dbReference type="Gene3D" id="3.50.30.10">
    <property type="entry name" value="Phosphohistidine domain"/>
    <property type="match status" value="1"/>
</dbReference>